<keyword evidence="2" id="KW-0633">Potassium transport</keyword>
<dbReference type="NCBIfam" id="NF007032">
    <property type="entry name" value="PRK09496.1-4"/>
    <property type="match status" value="1"/>
</dbReference>
<keyword evidence="4" id="KW-0520">NAD</keyword>
<dbReference type="Pfam" id="PF02254">
    <property type="entry name" value="TrkA_N"/>
    <property type="match status" value="2"/>
</dbReference>
<dbReference type="EnsemblMetazoa" id="GPPI048677-RA">
    <property type="protein sequence ID" value="GPPI048677-PA"/>
    <property type="gene ID" value="GPPI048677"/>
</dbReference>
<dbReference type="PROSITE" id="PS51202">
    <property type="entry name" value="RCK_C"/>
    <property type="match status" value="1"/>
</dbReference>
<dbReference type="FunFam" id="3.40.50.720:FF:000042">
    <property type="entry name" value="Trk system potassium transporter TrkA"/>
    <property type="match status" value="1"/>
</dbReference>
<evidence type="ECO:0000313" key="8">
    <source>
        <dbReference type="EnsemblMetazoa" id="GPPI048677-PA"/>
    </source>
</evidence>
<dbReference type="NCBIfam" id="NF007031">
    <property type="entry name" value="PRK09496.1-2"/>
    <property type="match status" value="1"/>
</dbReference>
<reference evidence="8" key="2">
    <citation type="submission" date="2020-05" db="UniProtKB">
        <authorList>
            <consortium name="EnsemblMetazoa"/>
        </authorList>
    </citation>
    <scope>IDENTIFICATION</scope>
    <source>
        <strain evidence="8">IAEA</strain>
    </source>
</reference>
<feature type="domain" description="RCK N-terminal" evidence="6">
    <location>
        <begin position="20"/>
        <end position="146"/>
    </location>
</feature>
<dbReference type="AlphaFoldDB" id="A0A1B0C496"/>
<feature type="domain" description="RCK N-terminal" evidence="6">
    <location>
        <begin position="256"/>
        <end position="372"/>
    </location>
</feature>
<dbReference type="Gene3D" id="3.40.50.720">
    <property type="entry name" value="NAD(P)-binding Rossmann-like Domain"/>
    <property type="match status" value="2"/>
</dbReference>
<dbReference type="InterPro" id="IPR050721">
    <property type="entry name" value="Trk_Ktr_HKT_K-transport"/>
</dbReference>
<dbReference type="Gene3D" id="3.30.70.1450">
    <property type="entry name" value="Regulator of K+ conductance, C-terminal domain"/>
    <property type="match status" value="2"/>
</dbReference>
<keyword evidence="3" id="KW-0630">Potassium</keyword>
<evidence type="ECO:0000256" key="4">
    <source>
        <dbReference type="ARBA" id="ARBA00023027"/>
    </source>
</evidence>
<dbReference type="PROSITE" id="PS51201">
    <property type="entry name" value="RCK_N"/>
    <property type="match status" value="2"/>
</dbReference>
<dbReference type="PANTHER" id="PTHR43833">
    <property type="entry name" value="POTASSIUM CHANNEL PROTEIN 2-RELATED-RELATED"/>
    <property type="match status" value="1"/>
</dbReference>
<evidence type="ECO:0000259" key="6">
    <source>
        <dbReference type="PROSITE" id="PS51201"/>
    </source>
</evidence>
<evidence type="ECO:0000256" key="5">
    <source>
        <dbReference type="ARBA" id="ARBA00023065"/>
    </source>
</evidence>
<dbReference type="InterPro" id="IPR036291">
    <property type="entry name" value="NAD(P)-bd_dom_sf"/>
</dbReference>
<evidence type="ECO:0000313" key="9">
    <source>
        <dbReference type="Proteomes" id="UP000092460"/>
    </source>
</evidence>
<dbReference type="SUPFAM" id="SSF51735">
    <property type="entry name" value="NAD(P)-binding Rossmann-fold domains"/>
    <property type="match status" value="2"/>
</dbReference>
<dbReference type="InterPro" id="IPR006037">
    <property type="entry name" value="RCK_C"/>
</dbReference>
<dbReference type="InterPro" id="IPR036721">
    <property type="entry name" value="RCK_C_sf"/>
</dbReference>
<dbReference type="Proteomes" id="UP000092460">
    <property type="component" value="Unassembled WGS sequence"/>
</dbReference>
<dbReference type="GO" id="GO:0015079">
    <property type="term" value="F:potassium ion transmembrane transporter activity"/>
    <property type="evidence" value="ECO:0007669"/>
    <property type="project" value="InterPro"/>
</dbReference>
<organism evidence="8 9">
    <name type="scientific">Glossina palpalis gambiensis</name>
    <dbReference type="NCBI Taxonomy" id="67801"/>
    <lineage>
        <taxon>Eukaryota</taxon>
        <taxon>Metazoa</taxon>
        <taxon>Ecdysozoa</taxon>
        <taxon>Arthropoda</taxon>
        <taxon>Hexapoda</taxon>
        <taxon>Insecta</taxon>
        <taxon>Pterygota</taxon>
        <taxon>Neoptera</taxon>
        <taxon>Endopterygota</taxon>
        <taxon>Diptera</taxon>
        <taxon>Brachycera</taxon>
        <taxon>Muscomorpha</taxon>
        <taxon>Hippoboscoidea</taxon>
        <taxon>Glossinidae</taxon>
        <taxon>Glossina</taxon>
    </lineage>
</organism>
<reference evidence="9" key="1">
    <citation type="submission" date="2015-01" db="EMBL/GenBank/DDBJ databases">
        <authorList>
            <person name="Aksoy S."/>
            <person name="Warren W."/>
            <person name="Wilson R.K."/>
        </authorList>
    </citation>
    <scope>NUCLEOTIDE SEQUENCE [LARGE SCALE GENOMIC DNA]</scope>
    <source>
        <strain evidence="9">IAEA</strain>
    </source>
</reference>
<accession>A0A1B0C496</accession>
<feature type="domain" description="RCK C-terminal" evidence="7">
    <location>
        <begin position="392"/>
        <end position="477"/>
    </location>
</feature>
<dbReference type="EMBL" id="JXJN01025291">
    <property type="status" value="NOT_ANNOTATED_CDS"/>
    <property type="molecule type" value="Genomic_DNA"/>
</dbReference>
<dbReference type="NCBIfam" id="NF007039">
    <property type="entry name" value="PRK09496.3-2"/>
    <property type="match status" value="1"/>
</dbReference>
<evidence type="ECO:0000259" key="7">
    <source>
        <dbReference type="PROSITE" id="PS51202"/>
    </source>
</evidence>
<dbReference type="InterPro" id="IPR006036">
    <property type="entry name" value="K_uptake_TrkA"/>
</dbReference>
<evidence type="ECO:0008006" key="10">
    <source>
        <dbReference type="Google" id="ProtNLM"/>
    </source>
</evidence>
<evidence type="ECO:0000256" key="1">
    <source>
        <dbReference type="ARBA" id="ARBA00022448"/>
    </source>
</evidence>
<dbReference type="VEuPathDB" id="VectorBase:GPPI048677"/>
<dbReference type="GO" id="GO:0005886">
    <property type="term" value="C:plasma membrane"/>
    <property type="evidence" value="ECO:0007669"/>
    <property type="project" value="InterPro"/>
</dbReference>
<keyword evidence="1" id="KW-0813">Transport</keyword>
<dbReference type="PRINTS" id="PR00335">
    <property type="entry name" value="KUPTAKETRKA"/>
</dbReference>
<keyword evidence="5" id="KW-0406">Ion transport</keyword>
<proteinExistence type="predicted"/>
<dbReference type="InterPro" id="IPR003148">
    <property type="entry name" value="RCK_N"/>
</dbReference>
<dbReference type="NCBIfam" id="NF007030">
    <property type="entry name" value="PRK09496.1-1"/>
    <property type="match status" value="1"/>
</dbReference>
<name>A0A1B0C496_9MUSC</name>
<evidence type="ECO:0000256" key="3">
    <source>
        <dbReference type="ARBA" id="ARBA00022958"/>
    </source>
</evidence>
<evidence type="ECO:0000256" key="2">
    <source>
        <dbReference type="ARBA" id="ARBA00022538"/>
    </source>
</evidence>
<protein>
    <recommendedName>
        <fullName evidence="10">Trk system potassium uptake protein TrkA</fullName>
    </recommendedName>
</protein>
<sequence length="482" mass="54555">MILQELYWISCIKLEKMQLLKLYINFPLESAGQVGGTLAENLSSDHNDITIIDTNEYKLRQLQEKYDLKTIQGHASYPSILKEAQAEDADVLIAATYSDEINILACQIAYILFKTPNRIARIRSTDYIQESSKLFNPVSIPIDYLISPEMIIAKNIFNIIEYPGALQLFIFSIGRISLFSLKISDASIKLVEHIILLLPESVINSGTRIAAILRDKIFIDPQNSTHIKIGDEVFFVTTLENVKLITNEFQKIDKPYKKIMIVGGGHIGAMLAEKLEKNYQVKLIEKNQKRAAELAKKLKNTIVFYGNASNEELLIQEHINQVEVFISITDDDEVNIMSAMLAKKMGATKVLALIQRKAYVDLVQSSMIDIAISPQEATISAFLKYLGNTNMLNIFSIRNSMAEVIETVVKGDETTSQIIGREICDIKLPPGAMIGAIIRNSKIISEKQYNPIQKNDHFIIFLNEKKFIKDIERLFEPNPFFL</sequence>
<keyword evidence="9" id="KW-1185">Reference proteome</keyword>
<dbReference type="PANTHER" id="PTHR43833:SF5">
    <property type="entry name" value="TRK SYSTEM POTASSIUM UPTAKE PROTEIN TRKA"/>
    <property type="match status" value="1"/>
</dbReference>